<sequence length="200" mass="22632">MATSTPWGVAQNVTNIARGIRSVTTAGHGGVLVSPTKNNLIPEYMRHHAGEYEEDCEWCIPAIVFESEWRLWADKTNWTSGDFQMECAWNTFKNWFPESYEKFTGKQLQIGESYNYNERILKLQVREQFVTCAAWGDWQAGVPEGMVGLLARRAADGQEIFSLVPKAEYSDRKNVVVGKAGVFVIDPAKHQIIPIPEYAK</sequence>
<proteinExistence type="predicted"/>
<dbReference type="Proteomes" id="UP000588051">
    <property type="component" value="Unassembled WGS sequence"/>
</dbReference>
<reference evidence="2 3" key="1">
    <citation type="submission" date="2020-06" db="EMBL/GenBank/DDBJ databases">
        <authorList>
            <person name="Qiu C."/>
            <person name="Liu Z."/>
        </authorList>
    </citation>
    <scope>NUCLEOTIDE SEQUENCE [LARGE SCALE GENOMIC DNA]</scope>
    <source>
        <strain evidence="2 3">EM 1</strain>
    </source>
</reference>
<evidence type="ECO:0000313" key="3">
    <source>
        <dbReference type="Proteomes" id="UP000588051"/>
    </source>
</evidence>
<dbReference type="AlphaFoldDB" id="A0A850QIH3"/>
<dbReference type="InterPro" id="IPR054276">
    <property type="entry name" value="DUF7007"/>
</dbReference>
<evidence type="ECO:0000259" key="1">
    <source>
        <dbReference type="Pfam" id="PF22653"/>
    </source>
</evidence>
<gene>
    <name evidence="2" type="ORF">HV832_16250</name>
</gene>
<name>A0A850QIH3_9BURK</name>
<dbReference type="EMBL" id="JABXYJ010000014">
    <property type="protein sequence ID" value="NVO79371.1"/>
    <property type="molecule type" value="Genomic_DNA"/>
</dbReference>
<keyword evidence="3" id="KW-1185">Reference proteome</keyword>
<feature type="domain" description="DUF7007" evidence="1">
    <location>
        <begin position="2"/>
        <end position="122"/>
    </location>
</feature>
<accession>A0A850QIH3</accession>
<comment type="caution">
    <text evidence="2">The sequence shown here is derived from an EMBL/GenBank/DDBJ whole genome shotgun (WGS) entry which is preliminary data.</text>
</comment>
<organism evidence="2 3">
    <name type="scientific">Undibacterium oligocarboniphilum</name>
    <dbReference type="NCBI Taxonomy" id="666702"/>
    <lineage>
        <taxon>Bacteria</taxon>
        <taxon>Pseudomonadati</taxon>
        <taxon>Pseudomonadota</taxon>
        <taxon>Betaproteobacteria</taxon>
        <taxon>Burkholderiales</taxon>
        <taxon>Oxalobacteraceae</taxon>
        <taxon>Undibacterium</taxon>
    </lineage>
</organism>
<dbReference type="RefSeq" id="WP_176804986.1">
    <property type="nucleotide sequence ID" value="NZ_JABXYJ010000014.1"/>
</dbReference>
<protein>
    <recommendedName>
        <fullName evidence="1">DUF7007 domain-containing protein</fullName>
    </recommendedName>
</protein>
<dbReference type="Pfam" id="PF22653">
    <property type="entry name" value="DUF7007"/>
    <property type="match status" value="1"/>
</dbReference>
<evidence type="ECO:0000313" key="2">
    <source>
        <dbReference type="EMBL" id="NVO79371.1"/>
    </source>
</evidence>